<name>G4TW84_SERID</name>
<dbReference type="AlphaFoldDB" id="G4TW84"/>
<evidence type="ECO:0000313" key="2">
    <source>
        <dbReference type="Proteomes" id="UP000007148"/>
    </source>
</evidence>
<dbReference type="Proteomes" id="UP000007148">
    <property type="component" value="Unassembled WGS sequence"/>
</dbReference>
<dbReference type="InParanoid" id="G4TW84"/>
<comment type="caution">
    <text evidence="1">The sequence shown here is derived from an EMBL/GenBank/DDBJ whole genome shotgun (WGS) entry which is preliminary data.</text>
</comment>
<dbReference type="OrthoDB" id="10284097at2759"/>
<keyword evidence="2" id="KW-1185">Reference proteome</keyword>
<dbReference type="EMBL" id="CAFZ01000475">
    <property type="protein sequence ID" value="CCA75577.1"/>
    <property type="molecule type" value="Genomic_DNA"/>
</dbReference>
<proteinExistence type="predicted"/>
<protein>
    <submittedName>
        <fullName evidence="1">Uncharacterized protein</fullName>
    </submittedName>
</protein>
<reference evidence="1 2" key="1">
    <citation type="journal article" date="2011" name="PLoS Pathog.">
        <title>Endophytic Life Strategies Decoded by Genome and Transcriptome Analyses of the Mutualistic Root Symbiont Piriformospora indica.</title>
        <authorList>
            <person name="Zuccaro A."/>
            <person name="Lahrmann U."/>
            <person name="Guldener U."/>
            <person name="Langen G."/>
            <person name="Pfiffi S."/>
            <person name="Biedenkopf D."/>
            <person name="Wong P."/>
            <person name="Samans B."/>
            <person name="Grimm C."/>
            <person name="Basiewicz M."/>
            <person name="Murat C."/>
            <person name="Martin F."/>
            <person name="Kogel K.H."/>
        </authorList>
    </citation>
    <scope>NUCLEOTIDE SEQUENCE [LARGE SCALE GENOMIC DNA]</scope>
    <source>
        <strain evidence="1 2">DSM 11827</strain>
    </source>
</reference>
<sequence>MSHDDFEAYLRLTRGGMTPGHEQIYNFLKVDGPRAAGYEIRCKDINRLVFGDAGRRESVGCSNTQFVNRGENMQCVHCSHQVDKFYLRAGSYIETHDIPPDT</sequence>
<evidence type="ECO:0000313" key="1">
    <source>
        <dbReference type="EMBL" id="CCA75577.1"/>
    </source>
</evidence>
<organism evidence="1 2">
    <name type="scientific">Serendipita indica (strain DSM 11827)</name>
    <name type="common">Root endophyte fungus</name>
    <name type="synonym">Piriformospora indica</name>
    <dbReference type="NCBI Taxonomy" id="1109443"/>
    <lineage>
        <taxon>Eukaryota</taxon>
        <taxon>Fungi</taxon>
        <taxon>Dikarya</taxon>
        <taxon>Basidiomycota</taxon>
        <taxon>Agaricomycotina</taxon>
        <taxon>Agaricomycetes</taxon>
        <taxon>Sebacinales</taxon>
        <taxon>Serendipitaceae</taxon>
        <taxon>Serendipita</taxon>
    </lineage>
</organism>
<dbReference type="HOGENOM" id="CLU_2278537_0_0_1"/>
<gene>
    <name evidence="1" type="ORF">PIIN_09567</name>
</gene>
<accession>G4TW84</accession>